<dbReference type="PROSITE" id="PS50928">
    <property type="entry name" value="ABC_TM1"/>
    <property type="match status" value="1"/>
</dbReference>
<evidence type="ECO:0000256" key="6">
    <source>
        <dbReference type="ARBA" id="ARBA00023136"/>
    </source>
</evidence>
<evidence type="ECO:0000256" key="1">
    <source>
        <dbReference type="ARBA" id="ARBA00004651"/>
    </source>
</evidence>
<protein>
    <submittedName>
        <fullName evidence="9">L-arabinose transport system permease protein AraQ</fullName>
    </submittedName>
</protein>
<evidence type="ECO:0000256" key="2">
    <source>
        <dbReference type="ARBA" id="ARBA00022448"/>
    </source>
</evidence>
<dbReference type="InterPro" id="IPR000515">
    <property type="entry name" value="MetI-like"/>
</dbReference>
<dbReference type="Pfam" id="PF00528">
    <property type="entry name" value="BPD_transp_1"/>
    <property type="match status" value="1"/>
</dbReference>
<comment type="similarity">
    <text evidence="7">Belongs to the binding-protein-dependent transport system permease family.</text>
</comment>
<keyword evidence="3" id="KW-1003">Cell membrane</keyword>
<evidence type="ECO:0000256" key="7">
    <source>
        <dbReference type="RuleBase" id="RU363032"/>
    </source>
</evidence>
<feature type="domain" description="ABC transmembrane type-1" evidence="8">
    <location>
        <begin position="87"/>
        <end position="276"/>
    </location>
</feature>
<evidence type="ECO:0000313" key="10">
    <source>
        <dbReference type="Proteomes" id="UP000198902"/>
    </source>
</evidence>
<dbReference type="OrthoDB" id="18784at2157"/>
<evidence type="ECO:0000313" key="9">
    <source>
        <dbReference type="EMBL" id="CQR52170.1"/>
    </source>
</evidence>
<dbReference type="CDD" id="cd06261">
    <property type="entry name" value="TM_PBP2"/>
    <property type="match status" value="1"/>
</dbReference>
<feature type="transmembrane region" description="Helical" evidence="7">
    <location>
        <begin position="86"/>
        <end position="110"/>
    </location>
</feature>
<sequence length="291" mass="32710">MTETTQSRSVSSYLTEDAVRNALLHVFLYGLAFLMSVPYLYTLSRSFQPNELLRDPQPYWIPPLVGEPITLEHYQYLLNNTLVVEWTINTFIIAGGATILIVVIDSMIAFSLTRLDWPGQGVIMGIILASFMVPYYMNIVPLYQIVSDLGLINSYWGVIMPAAASPLGVFLLYQFFRDIPVEYEEAARLDGFTTFQVYTRIILPLAKPILSALALFMFVYNWNAFLWPLLVLSNETAYTLPIGLVNLYQGNIDTPGLHMAVAILGSLPLFIIYLIFQGQIVRAVQMQGATG</sequence>
<evidence type="ECO:0000259" key="8">
    <source>
        <dbReference type="PROSITE" id="PS50928"/>
    </source>
</evidence>
<feature type="transmembrane region" description="Helical" evidence="7">
    <location>
        <begin position="155"/>
        <end position="176"/>
    </location>
</feature>
<dbReference type="AlphaFoldDB" id="A0A0D6JUG9"/>
<dbReference type="PANTHER" id="PTHR43744">
    <property type="entry name" value="ABC TRANSPORTER PERMEASE PROTEIN MG189-RELATED-RELATED"/>
    <property type="match status" value="1"/>
</dbReference>
<accession>A0A0D6JUG9</accession>
<dbReference type="InterPro" id="IPR035906">
    <property type="entry name" value="MetI-like_sf"/>
</dbReference>
<evidence type="ECO:0000256" key="4">
    <source>
        <dbReference type="ARBA" id="ARBA00022692"/>
    </source>
</evidence>
<feature type="transmembrane region" description="Helical" evidence="7">
    <location>
        <begin position="122"/>
        <end position="143"/>
    </location>
</feature>
<keyword evidence="2 7" id="KW-0813">Transport</keyword>
<dbReference type="RefSeq" id="WP_042662769.1">
    <property type="nucleotide sequence ID" value="NZ_CABLRR010000003.1"/>
</dbReference>
<dbReference type="EMBL" id="CSTE01000003">
    <property type="protein sequence ID" value="CQR52170.1"/>
    <property type="molecule type" value="Genomic_DNA"/>
</dbReference>
<dbReference type="SUPFAM" id="SSF161098">
    <property type="entry name" value="MetI-like"/>
    <property type="match status" value="1"/>
</dbReference>
<keyword evidence="5 7" id="KW-1133">Transmembrane helix</keyword>
<dbReference type="GO" id="GO:0005886">
    <property type="term" value="C:plasma membrane"/>
    <property type="evidence" value="ECO:0007669"/>
    <property type="project" value="UniProtKB-SubCell"/>
</dbReference>
<dbReference type="PANTHER" id="PTHR43744:SF8">
    <property type="entry name" value="SN-GLYCEROL-3-PHOSPHATE TRANSPORT SYSTEM PERMEASE PROTEIN UGPE"/>
    <property type="match status" value="1"/>
</dbReference>
<feature type="transmembrane region" description="Helical" evidence="7">
    <location>
        <begin position="256"/>
        <end position="276"/>
    </location>
</feature>
<organism evidence="9 10">
    <name type="scientific">Haloferax massiliensis</name>
    <dbReference type="NCBI Taxonomy" id="1476858"/>
    <lineage>
        <taxon>Archaea</taxon>
        <taxon>Methanobacteriati</taxon>
        <taxon>Methanobacteriota</taxon>
        <taxon>Stenosarchaea group</taxon>
        <taxon>Halobacteria</taxon>
        <taxon>Halobacteriales</taxon>
        <taxon>Haloferacaceae</taxon>
        <taxon>Haloferax</taxon>
    </lineage>
</organism>
<comment type="subcellular location">
    <subcellularLocation>
        <location evidence="1 7">Cell membrane</location>
        <topology evidence="1 7">Multi-pass membrane protein</topology>
    </subcellularLocation>
</comment>
<dbReference type="Gene3D" id="1.10.3720.10">
    <property type="entry name" value="MetI-like"/>
    <property type="match status" value="1"/>
</dbReference>
<proteinExistence type="inferred from homology"/>
<feature type="transmembrane region" description="Helical" evidence="7">
    <location>
        <begin position="21"/>
        <end position="41"/>
    </location>
</feature>
<evidence type="ECO:0000256" key="3">
    <source>
        <dbReference type="ARBA" id="ARBA00022475"/>
    </source>
</evidence>
<reference evidence="10" key="1">
    <citation type="submission" date="2015-03" db="EMBL/GenBank/DDBJ databases">
        <authorList>
            <person name="Urmite Genomes"/>
        </authorList>
    </citation>
    <scope>NUCLEOTIDE SEQUENCE [LARGE SCALE GENOMIC DNA]</scope>
    <source>
        <strain evidence="10">Arc-Hr</strain>
    </source>
</reference>
<dbReference type="Proteomes" id="UP000198902">
    <property type="component" value="Unassembled WGS sequence"/>
</dbReference>
<feature type="transmembrane region" description="Helical" evidence="7">
    <location>
        <begin position="197"/>
        <end position="220"/>
    </location>
</feature>
<name>A0A0D6JUG9_9EURY</name>
<keyword evidence="10" id="KW-1185">Reference proteome</keyword>
<gene>
    <name evidence="9" type="primary">araQ_3</name>
    <name evidence="9" type="ORF">BN996_03015</name>
</gene>
<evidence type="ECO:0000256" key="5">
    <source>
        <dbReference type="ARBA" id="ARBA00022989"/>
    </source>
</evidence>
<dbReference type="GO" id="GO:0055085">
    <property type="term" value="P:transmembrane transport"/>
    <property type="evidence" value="ECO:0007669"/>
    <property type="project" value="InterPro"/>
</dbReference>
<keyword evidence="4 7" id="KW-0812">Transmembrane</keyword>
<keyword evidence="6 7" id="KW-0472">Membrane</keyword>